<evidence type="ECO:0000259" key="8">
    <source>
        <dbReference type="PROSITE" id="PS51293"/>
    </source>
</evidence>
<dbReference type="PROSITE" id="PS50090">
    <property type="entry name" value="MYB_LIKE"/>
    <property type="match status" value="2"/>
</dbReference>
<evidence type="ECO:0000259" key="7">
    <source>
        <dbReference type="PROSITE" id="PS50090"/>
    </source>
</evidence>
<dbReference type="CDD" id="cd00167">
    <property type="entry name" value="SANT"/>
    <property type="match status" value="2"/>
</dbReference>
<feature type="domain" description="SANT" evidence="8">
    <location>
        <begin position="107"/>
        <end position="155"/>
    </location>
</feature>
<name>A0A6M2EG11_9ROSI</name>
<dbReference type="InterPro" id="IPR006447">
    <property type="entry name" value="Myb_dom_plants"/>
</dbReference>
<dbReference type="SUPFAM" id="SSF46689">
    <property type="entry name" value="Homeodomain-like"/>
    <property type="match status" value="2"/>
</dbReference>
<dbReference type="GO" id="GO:0005634">
    <property type="term" value="C:nucleus"/>
    <property type="evidence" value="ECO:0007669"/>
    <property type="project" value="UniProtKB-SubCell"/>
</dbReference>
<feature type="domain" description="Myb-like" evidence="7">
    <location>
        <begin position="6"/>
        <end position="54"/>
    </location>
</feature>
<dbReference type="InterPro" id="IPR001005">
    <property type="entry name" value="SANT/Myb"/>
</dbReference>
<keyword evidence="5" id="KW-0539">Nucleus</keyword>
<feature type="compositionally biased region" description="Basic and acidic residues" evidence="6">
    <location>
        <begin position="91"/>
        <end position="106"/>
    </location>
</feature>
<evidence type="ECO:0000259" key="9">
    <source>
        <dbReference type="PROSITE" id="PS51294"/>
    </source>
</evidence>
<evidence type="ECO:0000256" key="1">
    <source>
        <dbReference type="ARBA" id="ARBA00004123"/>
    </source>
</evidence>
<dbReference type="PROSITE" id="PS51293">
    <property type="entry name" value="SANT"/>
    <property type="match status" value="1"/>
</dbReference>
<dbReference type="FunFam" id="1.10.10.60:FF:000009">
    <property type="entry name" value="transcription factor MYB1R1"/>
    <property type="match status" value="1"/>
</dbReference>
<keyword evidence="3" id="KW-0238">DNA-binding</keyword>
<evidence type="ECO:0000256" key="5">
    <source>
        <dbReference type="ARBA" id="ARBA00023242"/>
    </source>
</evidence>
<feature type="domain" description="Myb-like" evidence="7">
    <location>
        <begin position="99"/>
        <end position="151"/>
    </location>
</feature>
<accession>A0A6M2EG11</accession>
<dbReference type="InterPro" id="IPR017930">
    <property type="entry name" value="Myb_dom"/>
</dbReference>
<keyword evidence="4" id="KW-0804">Transcription</keyword>
<proteinExistence type="predicted"/>
<dbReference type="PROSITE" id="PS51294">
    <property type="entry name" value="HTH_MYB"/>
    <property type="match status" value="1"/>
</dbReference>
<evidence type="ECO:0000256" key="6">
    <source>
        <dbReference type="SAM" id="MobiDB-lite"/>
    </source>
</evidence>
<evidence type="ECO:0000313" key="10">
    <source>
        <dbReference type="EMBL" id="NUU84247.1"/>
    </source>
</evidence>
<keyword evidence="2" id="KW-0805">Transcription regulation</keyword>
<dbReference type="Gene3D" id="1.10.10.60">
    <property type="entry name" value="Homeodomain-like"/>
    <property type="match status" value="2"/>
</dbReference>
<dbReference type="GO" id="GO:0003677">
    <property type="term" value="F:DNA binding"/>
    <property type="evidence" value="ECO:0007669"/>
    <property type="project" value="UniProtKB-KW"/>
</dbReference>
<dbReference type="EMBL" id="GILB01003914">
    <property type="protein sequence ID" value="NUU84247.1"/>
    <property type="molecule type" value="Transcribed_RNA"/>
</dbReference>
<dbReference type="AlphaFoldDB" id="A0A6M2EG11"/>
<dbReference type="NCBIfam" id="TIGR01557">
    <property type="entry name" value="myb_SHAQKYF"/>
    <property type="match status" value="1"/>
</dbReference>
<dbReference type="InterPro" id="IPR009057">
    <property type="entry name" value="Homeodomain-like_sf"/>
</dbReference>
<reference evidence="10" key="1">
    <citation type="submission" date="2020-03" db="EMBL/GenBank/DDBJ databases">
        <authorList>
            <person name="Zhang R."/>
        </authorList>
    </citation>
    <scope>NUCLEOTIDE SEQUENCE</scope>
</reference>
<dbReference type="InterPro" id="IPR017884">
    <property type="entry name" value="SANT_dom"/>
</dbReference>
<dbReference type="PANTHER" id="PTHR44042">
    <property type="entry name" value="DUPLICATED HOMEODOMAIN-LIKE SUPERFAMILY PROTEIN-RELATED"/>
    <property type="match status" value="1"/>
</dbReference>
<feature type="domain" description="HTH myb-type" evidence="9">
    <location>
        <begin position="99"/>
        <end position="155"/>
    </location>
</feature>
<comment type="subcellular location">
    <subcellularLocation>
        <location evidence="1">Nucleus</location>
    </subcellularLocation>
</comment>
<dbReference type="SMART" id="SM00717">
    <property type="entry name" value="SANT"/>
    <property type="match status" value="2"/>
</dbReference>
<sequence length="224" mass="25906">MSSHLSSWSRLEDKQFEQALVLFPEETPRRWEKISSYVPGKSWREVRNHYEDLVHDVSEIDSGRVEVPFYDQDELWGDSTTSLGSPAAESRSGKEREHTDRRKGTPWTEDEHRLFLIGLQKYGKGDWRSISRNAVVSRTPTQVASHAQKYFLRLNSVKKEKKRSSIHDITATNATHSMAETSHDPIWNFELMDQSVDEPPSRRPANFFHDQGNPPAYQGFGFPM</sequence>
<evidence type="ECO:0000256" key="3">
    <source>
        <dbReference type="ARBA" id="ARBA00023125"/>
    </source>
</evidence>
<dbReference type="PANTHER" id="PTHR44042:SF67">
    <property type="entry name" value="MYB-LIKE PROTEIN I"/>
    <property type="match status" value="1"/>
</dbReference>
<protein>
    <submittedName>
        <fullName evidence="10">Uncharacterized protein</fullName>
    </submittedName>
</protein>
<evidence type="ECO:0000256" key="4">
    <source>
        <dbReference type="ARBA" id="ARBA00023163"/>
    </source>
</evidence>
<dbReference type="FunFam" id="1.10.10.60:FF:000154">
    <property type="entry name" value="Transcription factor SRM1"/>
    <property type="match status" value="1"/>
</dbReference>
<organism evidence="10">
    <name type="scientific">Populus davidiana</name>
    <dbReference type="NCBI Taxonomy" id="266767"/>
    <lineage>
        <taxon>Eukaryota</taxon>
        <taxon>Viridiplantae</taxon>
        <taxon>Streptophyta</taxon>
        <taxon>Embryophyta</taxon>
        <taxon>Tracheophyta</taxon>
        <taxon>Spermatophyta</taxon>
        <taxon>Magnoliopsida</taxon>
        <taxon>eudicotyledons</taxon>
        <taxon>Gunneridae</taxon>
        <taxon>Pentapetalae</taxon>
        <taxon>rosids</taxon>
        <taxon>fabids</taxon>
        <taxon>Malpighiales</taxon>
        <taxon>Salicaceae</taxon>
        <taxon>Saliceae</taxon>
        <taxon>Populus</taxon>
    </lineage>
</organism>
<feature type="region of interest" description="Disordered" evidence="6">
    <location>
        <begin position="76"/>
        <end position="106"/>
    </location>
</feature>
<evidence type="ECO:0000256" key="2">
    <source>
        <dbReference type="ARBA" id="ARBA00023015"/>
    </source>
</evidence>
<dbReference type="Pfam" id="PF00249">
    <property type="entry name" value="Myb_DNA-binding"/>
    <property type="match status" value="2"/>
</dbReference>